<name>A0A820MFP0_9BILA</name>
<proteinExistence type="predicted"/>
<protein>
    <submittedName>
        <fullName evidence="1">Uncharacterized protein</fullName>
    </submittedName>
</protein>
<accession>A0A820MFP0</accession>
<evidence type="ECO:0000313" key="1">
    <source>
        <dbReference type="EMBL" id="CAF4373517.1"/>
    </source>
</evidence>
<organism evidence="1 2">
    <name type="scientific">Rotaria sordida</name>
    <dbReference type="NCBI Taxonomy" id="392033"/>
    <lineage>
        <taxon>Eukaryota</taxon>
        <taxon>Metazoa</taxon>
        <taxon>Spiralia</taxon>
        <taxon>Gnathifera</taxon>
        <taxon>Rotifera</taxon>
        <taxon>Eurotatoria</taxon>
        <taxon>Bdelloidea</taxon>
        <taxon>Philodinida</taxon>
        <taxon>Philodinidae</taxon>
        <taxon>Rotaria</taxon>
    </lineage>
</organism>
<dbReference type="Proteomes" id="UP000663836">
    <property type="component" value="Unassembled WGS sequence"/>
</dbReference>
<feature type="non-terminal residue" evidence="1">
    <location>
        <position position="44"/>
    </location>
</feature>
<comment type="caution">
    <text evidence="1">The sequence shown here is derived from an EMBL/GenBank/DDBJ whole genome shotgun (WGS) entry which is preliminary data.</text>
</comment>
<evidence type="ECO:0000313" key="2">
    <source>
        <dbReference type="Proteomes" id="UP000663836"/>
    </source>
</evidence>
<reference evidence="1" key="1">
    <citation type="submission" date="2021-02" db="EMBL/GenBank/DDBJ databases">
        <authorList>
            <person name="Nowell W R."/>
        </authorList>
    </citation>
    <scope>NUCLEOTIDE SEQUENCE</scope>
</reference>
<dbReference type="EMBL" id="CAJOBD010058032">
    <property type="protein sequence ID" value="CAF4373517.1"/>
    <property type="molecule type" value="Genomic_DNA"/>
</dbReference>
<gene>
    <name evidence="1" type="ORF">JBS370_LOCUS42613</name>
</gene>
<dbReference type="AlphaFoldDB" id="A0A820MFP0"/>
<sequence>MQPLAYAMTIIQSSSITLADCYLILSYLRLTTDKFVVNIETQTF</sequence>